<accession>A0A8S3FS23</accession>
<dbReference type="GO" id="GO:0005737">
    <property type="term" value="C:cytoplasm"/>
    <property type="evidence" value="ECO:0007669"/>
    <property type="project" value="TreeGrafter"/>
</dbReference>
<keyword evidence="2" id="KW-0597">Phosphoprotein</keyword>
<feature type="compositionally biased region" description="Basic and acidic residues" evidence="3">
    <location>
        <begin position="146"/>
        <end position="156"/>
    </location>
</feature>
<dbReference type="Pfam" id="PF00640">
    <property type="entry name" value="PID"/>
    <property type="match status" value="1"/>
</dbReference>
<proteinExistence type="predicted"/>
<feature type="region of interest" description="Disordered" evidence="3">
    <location>
        <begin position="133"/>
        <end position="159"/>
    </location>
</feature>
<name>A0A8S3FS23_9BILA</name>
<keyword evidence="1" id="KW-0217">Developmental protein</keyword>
<reference evidence="5" key="1">
    <citation type="submission" date="2021-02" db="EMBL/GenBank/DDBJ databases">
        <authorList>
            <person name="Nowell W R."/>
        </authorList>
    </citation>
    <scope>NUCLEOTIDE SEQUENCE</scope>
</reference>
<dbReference type="AlphaFoldDB" id="A0A8S3FS23"/>
<dbReference type="Gene3D" id="2.30.29.30">
    <property type="entry name" value="Pleckstrin-homology domain (PH domain)/Phosphotyrosine-binding domain (PTB)"/>
    <property type="match status" value="1"/>
</dbReference>
<dbReference type="PANTHER" id="PTHR47368">
    <property type="entry name" value="NUMB"/>
    <property type="match status" value="1"/>
</dbReference>
<gene>
    <name evidence="5" type="ORF">BYL167_LOCUS68604</name>
    <name evidence="6" type="ORF">GIL414_LOCUS78574</name>
</gene>
<evidence type="ECO:0000256" key="1">
    <source>
        <dbReference type="ARBA" id="ARBA00022473"/>
    </source>
</evidence>
<dbReference type="SMART" id="SM00462">
    <property type="entry name" value="PTB"/>
    <property type="match status" value="1"/>
</dbReference>
<feature type="domain" description="PID" evidence="4">
    <location>
        <begin position="1"/>
        <end position="85"/>
    </location>
</feature>
<feature type="compositionally biased region" description="Polar residues" evidence="3">
    <location>
        <begin position="175"/>
        <end position="196"/>
    </location>
</feature>
<evidence type="ECO:0000313" key="7">
    <source>
        <dbReference type="Proteomes" id="UP000681967"/>
    </source>
</evidence>
<evidence type="ECO:0000313" key="6">
    <source>
        <dbReference type="EMBL" id="CAF5207267.1"/>
    </source>
</evidence>
<dbReference type="PANTHER" id="PTHR47368:SF2">
    <property type="entry name" value="PID DOMAIN-CONTAINING PROTEIN"/>
    <property type="match status" value="1"/>
</dbReference>
<organism evidence="5 7">
    <name type="scientific">Rotaria magnacalcarata</name>
    <dbReference type="NCBI Taxonomy" id="392030"/>
    <lineage>
        <taxon>Eukaryota</taxon>
        <taxon>Metazoa</taxon>
        <taxon>Spiralia</taxon>
        <taxon>Gnathifera</taxon>
        <taxon>Rotifera</taxon>
        <taxon>Eurotatoria</taxon>
        <taxon>Bdelloidea</taxon>
        <taxon>Philodinida</taxon>
        <taxon>Philodinidae</taxon>
        <taxon>Rotaria</taxon>
    </lineage>
</organism>
<dbReference type="InterPro" id="IPR006020">
    <property type="entry name" value="PTB/PI_dom"/>
</dbReference>
<protein>
    <recommendedName>
        <fullName evidence="4">PID domain-containing protein</fullName>
    </recommendedName>
</protein>
<evidence type="ECO:0000256" key="3">
    <source>
        <dbReference type="SAM" id="MobiDB-lite"/>
    </source>
</evidence>
<dbReference type="InterPro" id="IPR016698">
    <property type="entry name" value="Numb/numb-like"/>
</dbReference>
<sequence>SGDALRVVDETNKGLIVDQTIEKVSFCAPDRHHDRGFAYICRDGTTRRWLCHGFLAIKDSGERLSHAVGCAFQICLERKQKRDRECSVTVEYSQNGSSFTRFGSFRTTSITERIIDPQSSIIAEPIPYNSTATSNSFSSSIQKNGAIERPRPKGTDSDTFIRSASLRLGDLNQSSSLTGFKRQSSLRPSDLPSIQGTKYRDLPSNT</sequence>
<dbReference type="Proteomes" id="UP000681967">
    <property type="component" value="Unassembled WGS sequence"/>
</dbReference>
<evidence type="ECO:0000259" key="4">
    <source>
        <dbReference type="PROSITE" id="PS01179"/>
    </source>
</evidence>
<feature type="non-terminal residue" evidence="5">
    <location>
        <position position="1"/>
    </location>
</feature>
<comment type="caution">
    <text evidence="5">The sequence shown here is derived from an EMBL/GenBank/DDBJ whole genome shotgun (WGS) entry which is preliminary data.</text>
</comment>
<feature type="region of interest" description="Disordered" evidence="3">
    <location>
        <begin position="175"/>
        <end position="206"/>
    </location>
</feature>
<dbReference type="InterPro" id="IPR011993">
    <property type="entry name" value="PH-like_dom_sf"/>
</dbReference>
<feature type="non-terminal residue" evidence="5">
    <location>
        <position position="206"/>
    </location>
</feature>
<dbReference type="PROSITE" id="PS01179">
    <property type="entry name" value="PID"/>
    <property type="match status" value="1"/>
</dbReference>
<dbReference type="Proteomes" id="UP000681720">
    <property type="component" value="Unassembled WGS sequence"/>
</dbReference>
<evidence type="ECO:0000256" key="2">
    <source>
        <dbReference type="ARBA" id="ARBA00022553"/>
    </source>
</evidence>
<dbReference type="EMBL" id="CAJOBH010248238">
    <property type="protein sequence ID" value="CAF5131560.1"/>
    <property type="molecule type" value="Genomic_DNA"/>
</dbReference>
<dbReference type="SUPFAM" id="SSF50729">
    <property type="entry name" value="PH domain-like"/>
    <property type="match status" value="1"/>
</dbReference>
<evidence type="ECO:0000313" key="5">
    <source>
        <dbReference type="EMBL" id="CAF5131560.1"/>
    </source>
</evidence>
<dbReference type="EMBL" id="CAJOBJ010350258">
    <property type="protein sequence ID" value="CAF5207267.1"/>
    <property type="molecule type" value="Genomic_DNA"/>
</dbReference>